<dbReference type="AlphaFoldDB" id="A0A2T1BUC0"/>
<dbReference type="RefSeq" id="WP_010934564.1">
    <property type="nucleotide sequence ID" value="NZ_CABVGJ010000003.1"/>
</dbReference>
<name>A0A2T1BUC0_CORDP</name>
<gene>
    <name evidence="2" type="ORF">CIP107547_01004</name>
</gene>
<dbReference type="KEGG" id="cdi:DIP0796"/>
<dbReference type="InterPro" id="IPR025272">
    <property type="entry name" value="SocA_Panacea"/>
</dbReference>
<dbReference type="Proteomes" id="UP000480222">
    <property type="component" value="Unassembled WGS sequence"/>
</dbReference>
<accession>A0A2T1BUC0</accession>
<dbReference type="Pfam" id="PF13274">
    <property type="entry name" value="SocA_Panacea"/>
    <property type="match status" value="1"/>
</dbReference>
<dbReference type="OMA" id="AICNTEI"/>
<comment type="caution">
    <text evidence="2">The sequence shown here is derived from an EMBL/GenBank/DDBJ whole genome shotgun (WGS) entry which is preliminary data.</text>
</comment>
<evidence type="ECO:0000259" key="1">
    <source>
        <dbReference type="Pfam" id="PF13274"/>
    </source>
</evidence>
<protein>
    <recommendedName>
        <fullName evidence="1">Antitoxin SocA-like Panacea domain-containing protein</fullName>
    </recommendedName>
</protein>
<evidence type="ECO:0000313" key="2">
    <source>
        <dbReference type="EMBL" id="CAB0596114.1"/>
    </source>
</evidence>
<reference evidence="2 3" key="1">
    <citation type="submission" date="2020-02" db="EMBL/GenBank/DDBJ databases">
        <authorList>
            <person name="Brisse S."/>
        </authorList>
    </citation>
    <scope>NUCLEOTIDE SEQUENCE [LARGE SCALE GENOMIC DNA]</scope>
    <source>
        <strain evidence="2">CIP107547</strain>
    </source>
</reference>
<organism evidence="2 3">
    <name type="scientific">Corynebacterium diphtheriae</name>
    <dbReference type="NCBI Taxonomy" id="1717"/>
    <lineage>
        <taxon>Bacteria</taxon>
        <taxon>Bacillati</taxon>
        <taxon>Actinomycetota</taxon>
        <taxon>Actinomycetes</taxon>
        <taxon>Mycobacteriales</taxon>
        <taxon>Corynebacteriaceae</taxon>
        <taxon>Corynebacterium</taxon>
    </lineage>
</organism>
<dbReference type="EMBL" id="CADDAV010000014">
    <property type="protein sequence ID" value="CAB0596114.1"/>
    <property type="molecule type" value="Genomic_DNA"/>
</dbReference>
<sequence length="188" mass="21023">MISILHVAARVLELRPSCDKMKLYKLCYFSQGWHLAWTGRPLFNEELQAWKYGAVSPTLRQASGLRADDDRLVTQIWSGDSSQLIDYERSVVDTVVSFYGDLESFHLSDLSHGFAWSTVRGNLPPDASCSDVIPHSLIRREFVENAWGEAPTPNAPERLPSMALDALEQAADDVAAENAETLRLLAFI</sequence>
<dbReference type="OrthoDB" id="9799173at2"/>
<proteinExistence type="predicted"/>
<evidence type="ECO:0000313" key="3">
    <source>
        <dbReference type="Proteomes" id="UP000480222"/>
    </source>
</evidence>
<feature type="domain" description="Antitoxin SocA-like Panacea" evidence="1">
    <location>
        <begin position="23"/>
        <end position="116"/>
    </location>
</feature>